<name>A0ABX3KEK7_9GAMM</name>
<evidence type="ECO:0000313" key="2">
    <source>
        <dbReference type="Proteomes" id="UP000189410"/>
    </source>
</evidence>
<sequence>MSKDCRDSAKMSTMQAMKKTHGVMKIDDTAINAHLTTRVTAQKKAAYAARRQLDHGYPLAG</sequence>
<keyword evidence="2" id="KW-1185">Reference proteome</keyword>
<protein>
    <submittedName>
        <fullName evidence="1">Uncharacterized protein</fullName>
    </submittedName>
</protein>
<comment type="caution">
    <text evidence="1">The sequence shown here is derived from an EMBL/GenBank/DDBJ whole genome shotgun (WGS) entry which is preliminary data.</text>
</comment>
<reference evidence="1 2" key="1">
    <citation type="journal article" date="2017" name="Genome Announc.">
        <title>Draft Genome Sequences of Salinivibrio proteolyticus, Salinivibrio sharmensis, Salinivibrio siamensis, Salinivibrio costicola subsp. alcaliphilus, Salinivibrio costicola subsp. vallismortis, and 29 New Isolates Belonging to the Genus Salinivibrio.</title>
        <authorList>
            <person name="Lopez-Hermoso C."/>
            <person name="de la Haba R.R."/>
            <person name="Sanchez-Porro C."/>
            <person name="Bayliss S.C."/>
            <person name="Feil E.J."/>
            <person name="Ventosa A."/>
        </authorList>
    </citation>
    <scope>NUCLEOTIDE SEQUENCE [LARGE SCALE GENOMIC DNA]</scope>
    <source>
        <strain evidence="1 2">JCM 14472</strain>
    </source>
</reference>
<gene>
    <name evidence="1" type="ORF">BZG73_02095</name>
</gene>
<evidence type="ECO:0000313" key="1">
    <source>
        <dbReference type="EMBL" id="OOE87454.1"/>
    </source>
</evidence>
<accession>A0ABX3KEK7</accession>
<dbReference type="EMBL" id="MUFB01000002">
    <property type="protein sequence ID" value="OOE87454.1"/>
    <property type="molecule type" value="Genomic_DNA"/>
</dbReference>
<dbReference type="Proteomes" id="UP000189410">
    <property type="component" value="Unassembled WGS sequence"/>
</dbReference>
<organism evidence="1 2">
    <name type="scientific">Salinivibrio siamensis</name>
    <dbReference type="NCBI Taxonomy" id="414286"/>
    <lineage>
        <taxon>Bacteria</taxon>
        <taxon>Pseudomonadati</taxon>
        <taxon>Pseudomonadota</taxon>
        <taxon>Gammaproteobacteria</taxon>
        <taxon>Vibrionales</taxon>
        <taxon>Vibrionaceae</taxon>
        <taxon>Salinivibrio</taxon>
    </lineage>
</organism>
<proteinExistence type="predicted"/>